<keyword evidence="4" id="KW-1185">Reference proteome</keyword>
<comment type="caution">
    <text evidence="3">The sequence shown here is derived from an EMBL/GenBank/DDBJ whole genome shotgun (WGS) entry which is preliminary data.</text>
</comment>
<evidence type="ECO:0000313" key="3">
    <source>
        <dbReference type="EMBL" id="RUS70700.1"/>
    </source>
</evidence>
<dbReference type="Proteomes" id="UP000271974">
    <property type="component" value="Unassembled WGS sequence"/>
</dbReference>
<dbReference type="AlphaFoldDB" id="A0A3S1ASB6"/>
<feature type="coiled-coil region" evidence="1">
    <location>
        <begin position="45"/>
        <end position="79"/>
    </location>
</feature>
<protein>
    <submittedName>
        <fullName evidence="3">Uncharacterized protein</fullName>
    </submittedName>
</protein>
<dbReference type="EMBL" id="RQTK01001351">
    <property type="protein sequence ID" value="RUS70700.1"/>
    <property type="molecule type" value="Genomic_DNA"/>
</dbReference>
<organism evidence="3 4">
    <name type="scientific">Elysia chlorotica</name>
    <name type="common">Eastern emerald elysia</name>
    <name type="synonym">Sea slug</name>
    <dbReference type="NCBI Taxonomy" id="188477"/>
    <lineage>
        <taxon>Eukaryota</taxon>
        <taxon>Metazoa</taxon>
        <taxon>Spiralia</taxon>
        <taxon>Lophotrochozoa</taxon>
        <taxon>Mollusca</taxon>
        <taxon>Gastropoda</taxon>
        <taxon>Heterobranchia</taxon>
        <taxon>Euthyneura</taxon>
        <taxon>Panpulmonata</taxon>
        <taxon>Sacoglossa</taxon>
        <taxon>Placobranchoidea</taxon>
        <taxon>Plakobranchidae</taxon>
        <taxon>Elysia</taxon>
    </lineage>
</organism>
<proteinExistence type="predicted"/>
<keyword evidence="1" id="KW-0175">Coiled coil</keyword>
<reference evidence="3 4" key="1">
    <citation type="submission" date="2019-01" db="EMBL/GenBank/DDBJ databases">
        <title>A draft genome assembly of the solar-powered sea slug Elysia chlorotica.</title>
        <authorList>
            <person name="Cai H."/>
            <person name="Li Q."/>
            <person name="Fang X."/>
            <person name="Li J."/>
            <person name="Curtis N.E."/>
            <person name="Altenburger A."/>
            <person name="Shibata T."/>
            <person name="Feng M."/>
            <person name="Maeda T."/>
            <person name="Schwartz J.A."/>
            <person name="Shigenobu S."/>
            <person name="Lundholm N."/>
            <person name="Nishiyama T."/>
            <person name="Yang H."/>
            <person name="Hasebe M."/>
            <person name="Li S."/>
            <person name="Pierce S.K."/>
            <person name="Wang J."/>
        </authorList>
    </citation>
    <scope>NUCLEOTIDE SEQUENCE [LARGE SCALE GENOMIC DNA]</scope>
    <source>
        <strain evidence="3">EC2010</strain>
        <tissue evidence="3">Whole organism of an adult</tissue>
    </source>
</reference>
<evidence type="ECO:0000313" key="4">
    <source>
        <dbReference type="Proteomes" id="UP000271974"/>
    </source>
</evidence>
<name>A0A3S1ASB6_ELYCH</name>
<gene>
    <name evidence="3" type="ORF">EGW08_021532</name>
</gene>
<evidence type="ECO:0000256" key="2">
    <source>
        <dbReference type="SAM" id="MobiDB-lite"/>
    </source>
</evidence>
<sequence length="346" mass="39362">MESAQQQDYPIVMDNNMMMDQSENRQYFADVNIESFAASDPIVTVSEMNEKISKLEKSNSNLHSKIDNLTLELQNFRKDFASFISTQFQELKQKLFDDQTAKVAKAVEQQQQNQPKSPKSVKFAIDEDNATNPRKRPSSSDEQQPATKKPAFSDDTVAFSQKFVKGKNTTSKKKDLNVVQDLILVLVWIMKISRLFCGVFKIENLSAIDQTNSSNYAYNFAQWMNRLKEGLNEEEEELVQTLAKNISTEDLQKFKTGSSFCNSDKTKWMLDTKPALFTDDYDFGKLKLTKISYVSTLLGICTKHGTARLVKPEWSTYSAILASTCLLALYVTTKLDTWDALCAKLK</sequence>
<feature type="region of interest" description="Disordered" evidence="2">
    <location>
        <begin position="128"/>
        <end position="151"/>
    </location>
</feature>
<accession>A0A3S1ASB6</accession>
<evidence type="ECO:0000256" key="1">
    <source>
        <dbReference type="SAM" id="Coils"/>
    </source>
</evidence>